<dbReference type="InterPro" id="IPR029063">
    <property type="entry name" value="SAM-dependent_MTases_sf"/>
</dbReference>
<comment type="caution">
    <text evidence="6">Lacks conserved residue(s) required for the propagation of feature annotation.</text>
</comment>
<evidence type="ECO:0000256" key="1">
    <source>
        <dbReference type="ARBA" id="ARBA00022552"/>
    </source>
</evidence>
<keyword evidence="4 6" id="KW-0949">S-adenosyl-L-methionine</keyword>
<dbReference type="EMBL" id="CAMXCT010005390">
    <property type="protein sequence ID" value="CAI4012204.1"/>
    <property type="molecule type" value="Genomic_DNA"/>
</dbReference>
<evidence type="ECO:0000256" key="5">
    <source>
        <dbReference type="ARBA" id="ARBA00022884"/>
    </source>
</evidence>
<protein>
    <recommendedName>
        <fullName evidence="7">rRNA adenine N(6)-methyltransferase</fullName>
        <ecNumber evidence="7">2.1.1.-</ecNumber>
    </recommendedName>
</protein>
<dbReference type="EMBL" id="CAMXCT030005390">
    <property type="protein sequence ID" value="CAL4799516.1"/>
    <property type="molecule type" value="Genomic_DNA"/>
</dbReference>
<evidence type="ECO:0000256" key="7">
    <source>
        <dbReference type="RuleBase" id="RU362106"/>
    </source>
</evidence>
<dbReference type="Proteomes" id="UP001152797">
    <property type="component" value="Unassembled WGS sequence"/>
</dbReference>
<dbReference type="GO" id="GO:0000179">
    <property type="term" value="F:rRNA (adenine-N6,N6-)-dimethyltransferase activity"/>
    <property type="evidence" value="ECO:0007669"/>
    <property type="project" value="UniProtKB-UniRule"/>
</dbReference>
<evidence type="ECO:0000256" key="3">
    <source>
        <dbReference type="ARBA" id="ARBA00022679"/>
    </source>
</evidence>
<dbReference type="InterPro" id="IPR020596">
    <property type="entry name" value="rRNA_Ade_Mease_Trfase_CS"/>
</dbReference>
<name>A0A9P1DKX6_9DINO</name>
<feature type="binding site" evidence="6">
    <location>
        <position position="160"/>
    </location>
    <ligand>
        <name>S-adenosyl-L-methionine</name>
        <dbReference type="ChEBI" id="CHEBI:59789"/>
    </ligand>
</feature>
<dbReference type="SUPFAM" id="SSF53335">
    <property type="entry name" value="S-adenosyl-L-methionine-dependent methyltransferases"/>
    <property type="match status" value="1"/>
</dbReference>
<evidence type="ECO:0000259" key="8">
    <source>
        <dbReference type="SMART" id="SM00650"/>
    </source>
</evidence>
<sequence>MARGSLHHQKESSSRKRPVAWQVQLAAAIGAAYCCVKALSFSLAPFSQAPRCRRHQMRATEREVVLAEREPAQGQSNKQGAIQPLSWLQKPKPPTLPADLFKPRESLSQTFLADPNYIFKMVSALDDESEGGKRMIELGPGTGAVTSRLWQRYPEMIGIEIDQRAMRVLSRSVPGATVIRSDVLLVNYTKLAELRGGPLSIVSNLPFHVASQALFTLADHADGVRNAHVILQQEVAQRLVAKPNSKKYGIPSVVFQLYADPKILFHLPPTAYFPRPNVMTSCVKLDFEAAAERRRALGVDPRDLRNLTNTVFRYRRKMMQNSLSRILSCHTTLINKLPEEYAKLRPEQIEPWEFVHLTQLIFGKKEFPKHFRRAWRGEFGRTVRD</sequence>
<evidence type="ECO:0000313" key="9">
    <source>
        <dbReference type="EMBL" id="CAI4012204.1"/>
    </source>
</evidence>
<comment type="similarity">
    <text evidence="6 7">Belongs to the class I-like SAM-binding methyltransferase superfamily. rRNA adenine N(6)-methyltransferase family.</text>
</comment>
<keyword evidence="1 7" id="KW-0698">rRNA processing</keyword>
<dbReference type="InterPro" id="IPR011530">
    <property type="entry name" value="rRNA_adenine_dimethylase"/>
</dbReference>
<evidence type="ECO:0000256" key="2">
    <source>
        <dbReference type="ARBA" id="ARBA00022603"/>
    </source>
</evidence>
<dbReference type="PANTHER" id="PTHR11727:SF18">
    <property type="entry name" value="RRNA ADENINE N(6)-METHYLTRANSFERASE"/>
    <property type="match status" value="1"/>
</dbReference>
<reference evidence="9" key="1">
    <citation type="submission" date="2022-10" db="EMBL/GenBank/DDBJ databases">
        <authorList>
            <person name="Chen Y."/>
            <person name="Dougan E. K."/>
            <person name="Chan C."/>
            <person name="Rhodes N."/>
            <person name="Thang M."/>
        </authorList>
    </citation>
    <scope>NUCLEOTIDE SEQUENCE</scope>
</reference>
<dbReference type="OrthoDB" id="74991at2759"/>
<feature type="binding site" evidence="6">
    <location>
        <position position="204"/>
    </location>
    <ligand>
        <name>S-adenosyl-L-methionine</name>
        <dbReference type="ChEBI" id="CHEBI:59789"/>
    </ligand>
</feature>
<evidence type="ECO:0000313" key="10">
    <source>
        <dbReference type="EMBL" id="CAL1165579.1"/>
    </source>
</evidence>
<organism evidence="9">
    <name type="scientific">Cladocopium goreaui</name>
    <dbReference type="NCBI Taxonomy" id="2562237"/>
    <lineage>
        <taxon>Eukaryota</taxon>
        <taxon>Sar</taxon>
        <taxon>Alveolata</taxon>
        <taxon>Dinophyceae</taxon>
        <taxon>Suessiales</taxon>
        <taxon>Symbiodiniaceae</taxon>
        <taxon>Cladocopium</taxon>
    </lineage>
</organism>
<gene>
    <name evidence="9" type="ORF">C1SCF055_LOCUS37293</name>
</gene>
<evidence type="ECO:0000256" key="6">
    <source>
        <dbReference type="PROSITE-ProRule" id="PRU01026"/>
    </source>
</evidence>
<feature type="domain" description="Ribosomal RNA adenine methylase transferase N-terminal" evidence="8">
    <location>
        <begin position="117"/>
        <end position="289"/>
    </location>
</feature>
<dbReference type="PROSITE" id="PS01131">
    <property type="entry name" value="RRNA_A_DIMETH"/>
    <property type="match status" value="1"/>
</dbReference>
<keyword evidence="2 6" id="KW-0489">Methyltransferase</keyword>
<dbReference type="Pfam" id="PF00398">
    <property type="entry name" value="RrnaAD"/>
    <property type="match status" value="1"/>
</dbReference>
<feature type="binding site" evidence="6">
    <location>
        <position position="182"/>
    </location>
    <ligand>
        <name>S-adenosyl-L-methionine</name>
        <dbReference type="ChEBI" id="CHEBI:59789"/>
    </ligand>
</feature>
<dbReference type="AlphaFoldDB" id="A0A9P1DKX6"/>
<feature type="binding site" evidence="6">
    <location>
        <position position="139"/>
    </location>
    <ligand>
        <name>S-adenosyl-L-methionine</name>
        <dbReference type="ChEBI" id="CHEBI:59789"/>
    </ligand>
</feature>
<proteinExistence type="inferred from homology"/>
<dbReference type="NCBIfam" id="TIGR00755">
    <property type="entry name" value="ksgA"/>
    <property type="match status" value="1"/>
</dbReference>
<evidence type="ECO:0000256" key="4">
    <source>
        <dbReference type="ARBA" id="ARBA00022691"/>
    </source>
</evidence>
<dbReference type="EC" id="2.1.1.-" evidence="7"/>
<dbReference type="CDD" id="cd02440">
    <property type="entry name" value="AdoMet_MTases"/>
    <property type="match status" value="1"/>
</dbReference>
<dbReference type="Gene3D" id="3.40.50.150">
    <property type="entry name" value="Vaccinia Virus protein VP39"/>
    <property type="match status" value="1"/>
</dbReference>
<keyword evidence="3 6" id="KW-0808">Transferase</keyword>
<dbReference type="EMBL" id="CAMXCT020005390">
    <property type="protein sequence ID" value="CAL1165579.1"/>
    <property type="molecule type" value="Genomic_DNA"/>
</dbReference>
<dbReference type="PANTHER" id="PTHR11727">
    <property type="entry name" value="DIMETHYLADENOSINE TRANSFERASE"/>
    <property type="match status" value="1"/>
</dbReference>
<dbReference type="GO" id="GO:0003723">
    <property type="term" value="F:RNA binding"/>
    <property type="evidence" value="ECO:0007669"/>
    <property type="project" value="UniProtKB-UniRule"/>
</dbReference>
<reference evidence="10" key="2">
    <citation type="submission" date="2024-04" db="EMBL/GenBank/DDBJ databases">
        <authorList>
            <person name="Chen Y."/>
            <person name="Shah S."/>
            <person name="Dougan E. K."/>
            <person name="Thang M."/>
            <person name="Chan C."/>
        </authorList>
    </citation>
    <scope>NUCLEOTIDE SEQUENCE [LARGE SCALE GENOMIC DNA]</scope>
</reference>
<dbReference type="InterPro" id="IPR023165">
    <property type="entry name" value="rRNA_Ade_diMease-like_C"/>
</dbReference>
<keyword evidence="5 6" id="KW-0694">RNA-binding</keyword>
<dbReference type="InterPro" id="IPR020598">
    <property type="entry name" value="rRNA_Ade_methylase_Trfase_N"/>
</dbReference>
<accession>A0A9P1DKX6</accession>
<comment type="caution">
    <text evidence="9">The sequence shown here is derived from an EMBL/GenBank/DDBJ whole genome shotgun (WGS) entry which is preliminary data.</text>
</comment>
<dbReference type="SMART" id="SM00650">
    <property type="entry name" value="rADc"/>
    <property type="match status" value="1"/>
</dbReference>
<evidence type="ECO:0000313" key="11">
    <source>
        <dbReference type="Proteomes" id="UP001152797"/>
    </source>
</evidence>
<feature type="binding site" evidence="6">
    <location>
        <position position="112"/>
    </location>
    <ligand>
        <name>S-adenosyl-L-methionine</name>
        <dbReference type="ChEBI" id="CHEBI:59789"/>
    </ligand>
</feature>
<dbReference type="InterPro" id="IPR001737">
    <property type="entry name" value="KsgA/Erm"/>
</dbReference>
<dbReference type="Gene3D" id="1.10.8.100">
    <property type="entry name" value="Ribosomal RNA adenine dimethylase-like, domain 2"/>
    <property type="match status" value="1"/>
</dbReference>
<dbReference type="PROSITE" id="PS51689">
    <property type="entry name" value="SAM_RNA_A_N6_MT"/>
    <property type="match status" value="1"/>
</dbReference>
<keyword evidence="11" id="KW-1185">Reference proteome</keyword>